<dbReference type="SUPFAM" id="SSF53335">
    <property type="entry name" value="S-adenosyl-L-methionine-dependent methyltransferases"/>
    <property type="match status" value="1"/>
</dbReference>
<dbReference type="PANTHER" id="PTHR43861">
    <property type="entry name" value="TRANS-ACONITATE 2-METHYLTRANSFERASE-RELATED"/>
    <property type="match status" value="1"/>
</dbReference>
<comment type="caution">
    <text evidence="1">The sequence shown here is derived from an EMBL/GenBank/DDBJ whole genome shotgun (WGS) entry which is preliminary data.</text>
</comment>
<gene>
    <name evidence="1" type="ORF">A3D25_05595</name>
</gene>
<dbReference type="Pfam" id="PF13489">
    <property type="entry name" value="Methyltransf_23"/>
    <property type="match status" value="1"/>
</dbReference>
<proteinExistence type="predicted"/>
<reference evidence="1 2" key="1">
    <citation type="journal article" date="2016" name="Nat. Commun.">
        <title>Thousands of microbial genomes shed light on interconnected biogeochemical processes in an aquifer system.</title>
        <authorList>
            <person name="Anantharaman K."/>
            <person name="Brown C.T."/>
            <person name="Hug L.A."/>
            <person name="Sharon I."/>
            <person name="Castelle C.J."/>
            <person name="Probst A.J."/>
            <person name="Thomas B.C."/>
            <person name="Singh A."/>
            <person name="Wilkins M.J."/>
            <person name="Karaoz U."/>
            <person name="Brodie E.L."/>
            <person name="Williams K.H."/>
            <person name="Hubbard S.S."/>
            <person name="Banfield J.F."/>
        </authorList>
    </citation>
    <scope>NUCLEOTIDE SEQUENCE [LARGE SCALE GENOMIC DNA]</scope>
</reference>
<dbReference type="CDD" id="cd02440">
    <property type="entry name" value="AdoMet_MTases"/>
    <property type="match status" value="1"/>
</dbReference>
<dbReference type="AlphaFoldDB" id="A0A1F5KIP6"/>
<accession>A0A1F5KIP6</accession>
<dbReference type="InterPro" id="IPR029063">
    <property type="entry name" value="SAM-dependent_MTases_sf"/>
</dbReference>
<protein>
    <recommendedName>
        <fullName evidence="3">Methyltransferase type 11 domain-containing protein</fullName>
    </recommendedName>
</protein>
<evidence type="ECO:0000313" key="2">
    <source>
        <dbReference type="Proteomes" id="UP000177328"/>
    </source>
</evidence>
<name>A0A1F5KIP6_9BACT</name>
<sequence length="298" mass="33984">MKNINCCLCKTNKFSQVLFPATFKKEDLSGGIYSARRIPDRIHYQIMKCRRCGLIYSSPIIDIQKIAKFYRESVCSYAEQIPYLIKTYFKLFVDIKSGLPKNPKVLEIGCGNGFFLEELKKAGLTRLFGVEPSKEMTKQTSQSIKQNIKTALFIKDLFPQGSFDLICCFHTLDHVVDPNTFIQDTQELLKQGGKALFVVHNTKGLSVQLFGEKSAIFDIEHIYLFDKKTLRAVFTQNGFQVEEVFEVVNSYPLYYWIRMAGIPKFLRAWGSKLLKITGLENLTLNLAAGNIGILARKT</sequence>
<organism evidence="1 2">
    <name type="scientific">Candidatus Daviesbacteria bacterium RIFCSPHIGHO2_02_FULL_43_12</name>
    <dbReference type="NCBI Taxonomy" id="1797776"/>
    <lineage>
        <taxon>Bacteria</taxon>
        <taxon>Candidatus Daviesiibacteriota</taxon>
    </lineage>
</organism>
<dbReference type="EMBL" id="MFDD01000006">
    <property type="protein sequence ID" value="OGE40719.1"/>
    <property type="molecule type" value="Genomic_DNA"/>
</dbReference>
<evidence type="ECO:0008006" key="3">
    <source>
        <dbReference type="Google" id="ProtNLM"/>
    </source>
</evidence>
<dbReference type="PANTHER" id="PTHR43861:SF6">
    <property type="entry name" value="METHYLTRANSFERASE TYPE 11"/>
    <property type="match status" value="1"/>
</dbReference>
<dbReference type="Proteomes" id="UP000177328">
    <property type="component" value="Unassembled WGS sequence"/>
</dbReference>
<evidence type="ECO:0000313" key="1">
    <source>
        <dbReference type="EMBL" id="OGE40719.1"/>
    </source>
</evidence>
<dbReference type="Gene3D" id="3.40.50.150">
    <property type="entry name" value="Vaccinia Virus protein VP39"/>
    <property type="match status" value="1"/>
</dbReference>